<keyword evidence="2" id="KW-1185">Reference proteome</keyword>
<comment type="caution">
    <text evidence="1">The sequence shown here is derived from an EMBL/GenBank/DDBJ whole genome shotgun (WGS) entry which is preliminary data.</text>
</comment>
<name>A0AAE4BSE4_9BACT</name>
<evidence type="ECO:0000313" key="1">
    <source>
        <dbReference type="EMBL" id="MDR6238302.1"/>
    </source>
</evidence>
<reference evidence="1" key="1">
    <citation type="submission" date="2023-07" db="EMBL/GenBank/DDBJ databases">
        <title>Genomic Encyclopedia of Type Strains, Phase IV (KMG-IV): sequencing the most valuable type-strain genomes for metagenomic binning, comparative biology and taxonomic classification.</title>
        <authorList>
            <person name="Goeker M."/>
        </authorList>
    </citation>
    <scope>NUCLEOTIDE SEQUENCE</scope>
    <source>
        <strain evidence="1">DSM 26174</strain>
    </source>
</reference>
<protein>
    <submittedName>
        <fullName evidence="1">Uncharacterized protein</fullName>
    </submittedName>
</protein>
<accession>A0AAE4BSE4</accession>
<evidence type="ECO:0000313" key="2">
    <source>
        <dbReference type="Proteomes" id="UP001185092"/>
    </source>
</evidence>
<organism evidence="1 2">
    <name type="scientific">Aureibacter tunicatorum</name>
    <dbReference type="NCBI Taxonomy" id="866807"/>
    <lineage>
        <taxon>Bacteria</taxon>
        <taxon>Pseudomonadati</taxon>
        <taxon>Bacteroidota</taxon>
        <taxon>Cytophagia</taxon>
        <taxon>Cytophagales</taxon>
        <taxon>Persicobacteraceae</taxon>
        <taxon>Aureibacter</taxon>
    </lineage>
</organism>
<gene>
    <name evidence="1" type="ORF">HNQ88_001278</name>
</gene>
<dbReference type="Proteomes" id="UP001185092">
    <property type="component" value="Unassembled WGS sequence"/>
</dbReference>
<sequence>MNYASCFLDEYLAFLFEQMTKVIAKRDFMGEQ</sequence>
<dbReference type="EMBL" id="JAVDQD010000001">
    <property type="protein sequence ID" value="MDR6238302.1"/>
    <property type="molecule type" value="Genomic_DNA"/>
</dbReference>
<proteinExistence type="predicted"/>
<dbReference type="AlphaFoldDB" id="A0AAE4BSE4"/>